<dbReference type="Pfam" id="PF04542">
    <property type="entry name" value="Sigma70_r2"/>
    <property type="match status" value="1"/>
</dbReference>
<dbReference type="InterPro" id="IPR013325">
    <property type="entry name" value="RNA_pol_sigma_r2"/>
</dbReference>
<keyword evidence="2 6" id="KW-0805">Transcription regulation</keyword>
<comment type="caution">
    <text evidence="8">The sequence shown here is derived from an EMBL/GenBank/DDBJ whole genome shotgun (WGS) entry which is preliminary data.</text>
</comment>
<dbReference type="GO" id="GO:0005737">
    <property type="term" value="C:cytoplasm"/>
    <property type="evidence" value="ECO:0007669"/>
    <property type="project" value="UniProtKB-SubCell"/>
</dbReference>
<organism evidence="8 9">
    <name type="scientific">Pelotomaculum schinkii</name>
    <dbReference type="NCBI Taxonomy" id="78350"/>
    <lineage>
        <taxon>Bacteria</taxon>
        <taxon>Bacillati</taxon>
        <taxon>Bacillota</taxon>
        <taxon>Clostridia</taxon>
        <taxon>Eubacteriales</taxon>
        <taxon>Desulfotomaculaceae</taxon>
        <taxon>Pelotomaculum</taxon>
    </lineage>
</organism>
<evidence type="ECO:0000256" key="6">
    <source>
        <dbReference type="HAMAP-Rule" id="MF_02064"/>
    </source>
</evidence>
<evidence type="ECO:0000256" key="3">
    <source>
        <dbReference type="ARBA" id="ARBA00023082"/>
    </source>
</evidence>
<reference evidence="8 9" key="1">
    <citation type="journal article" date="2018" name="Environ. Microbiol.">
        <title>Novel energy conservation strategies and behaviour of Pelotomaculum schinkii driving syntrophic propionate catabolism.</title>
        <authorList>
            <person name="Hidalgo-Ahumada C.A.P."/>
            <person name="Nobu M.K."/>
            <person name="Narihiro T."/>
            <person name="Tamaki H."/>
            <person name="Liu W.T."/>
            <person name="Kamagata Y."/>
            <person name="Stams A.J.M."/>
            <person name="Imachi H."/>
            <person name="Sousa D.Z."/>
        </authorList>
    </citation>
    <scope>NUCLEOTIDE SEQUENCE [LARGE SCALE GENOMIC DNA]</scope>
    <source>
        <strain evidence="8 9">HH</strain>
    </source>
</reference>
<keyword evidence="4 6" id="KW-0238">DNA-binding</keyword>
<dbReference type="PIRSF" id="PIRSF038953">
    <property type="entry name" value="SigI"/>
    <property type="match status" value="1"/>
</dbReference>
<evidence type="ECO:0000256" key="1">
    <source>
        <dbReference type="ARBA" id="ARBA00022490"/>
    </source>
</evidence>
<feature type="DNA-binding region" description="H-T-H motif" evidence="6">
    <location>
        <begin position="192"/>
        <end position="211"/>
    </location>
</feature>
<dbReference type="GO" id="GO:0003677">
    <property type="term" value="F:DNA binding"/>
    <property type="evidence" value="ECO:0007669"/>
    <property type="project" value="UniProtKB-UniRule"/>
</dbReference>
<evidence type="ECO:0000313" key="8">
    <source>
        <dbReference type="EMBL" id="TEB05386.1"/>
    </source>
</evidence>
<keyword evidence="1 6" id="KW-0963">Cytoplasm</keyword>
<dbReference type="SUPFAM" id="SSF88946">
    <property type="entry name" value="Sigma2 domain of RNA polymerase sigma factors"/>
    <property type="match status" value="1"/>
</dbReference>
<keyword evidence="9" id="KW-1185">Reference proteome</keyword>
<evidence type="ECO:0000256" key="2">
    <source>
        <dbReference type="ARBA" id="ARBA00023015"/>
    </source>
</evidence>
<dbReference type="AlphaFoldDB" id="A0A4Y7R9C6"/>
<feature type="domain" description="RNA polymerase sigma-70 region 2" evidence="7">
    <location>
        <begin position="27"/>
        <end position="96"/>
    </location>
</feature>
<protein>
    <recommendedName>
        <fullName evidence="6">RNA polymerase sigma factor SigI</fullName>
    </recommendedName>
</protein>
<comment type="function">
    <text evidence="6">Sigma factors are initiation factors that promote the attachment of RNA polymerase to specific initiation sites and are then released.</text>
</comment>
<evidence type="ECO:0000313" key="9">
    <source>
        <dbReference type="Proteomes" id="UP000298324"/>
    </source>
</evidence>
<proteinExistence type="inferred from homology"/>
<dbReference type="GO" id="GO:0016987">
    <property type="term" value="F:sigma factor activity"/>
    <property type="evidence" value="ECO:0007669"/>
    <property type="project" value="UniProtKB-UniRule"/>
</dbReference>
<dbReference type="InterPro" id="IPR007627">
    <property type="entry name" value="RNA_pol_sigma70_r2"/>
</dbReference>
<dbReference type="EMBL" id="QFGA01000002">
    <property type="protein sequence ID" value="TEB05386.1"/>
    <property type="molecule type" value="Genomic_DNA"/>
</dbReference>
<comment type="similarity">
    <text evidence="6">Belongs to the sigma-70 factor family. SigI subfamily.</text>
</comment>
<dbReference type="GO" id="GO:0006352">
    <property type="term" value="P:DNA-templated transcription initiation"/>
    <property type="evidence" value="ECO:0007669"/>
    <property type="project" value="UniProtKB-UniRule"/>
</dbReference>
<dbReference type="NCBIfam" id="NF006175">
    <property type="entry name" value="PRK08311.2-3"/>
    <property type="match status" value="1"/>
</dbReference>
<name>A0A4Y7R9C6_9FIRM</name>
<keyword evidence="5 6" id="KW-0804">Transcription</keyword>
<evidence type="ECO:0000256" key="5">
    <source>
        <dbReference type="ARBA" id="ARBA00023163"/>
    </source>
</evidence>
<keyword evidence="6" id="KW-0346">Stress response</keyword>
<dbReference type="Proteomes" id="UP000298324">
    <property type="component" value="Unassembled WGS sequence"/>
</dbReference>
<accession>A0A4Y7R9C6</accession>
<gene>
    <name evidence="6 8" type="primary">sigI</name>
    <name evidence="8" type="ORF">Psch_02427</name>
</gene>
<evidence type="ECO:0000259" key="7">
    <source>
        <dbReference type="Pfam" id="PF04542"/>
    </source>
</evidence>
<sequence>MFPVQDLENTIIQIKDGENLAREDFLEQCKPFVFKTACRISRRALEWGRDDELAVALIAFNEAIDRYRVESGVPFLAYARMVMGSRLTDHYRKESRIAQSSVLLPPNGYVSGSLEYAKSWEVYWEEKAAEEREEEIKEFGRLLTSYGVTFEDLVKCSPRHRDTRQTLMRAAWSLAEEGPLFEELRQKKKLPLMELEKSTGIRRKNLERGRKYIIAMALLISMREEFLYLSSYLRMPSGFKGDTNECSRDGC</sequence>
<keyword evidence="3 6" id="KW-0731">Sigma factor</keyword>
<dbReference type="NCBIfam" id="TIGR02895">
    <property type="entry name" value="spore_sigI"/>
    <property type="match status" value="1"/>
</dbReference>
<dbReference type="InterPro" id="IPR014244">
    <property type="entry name" value="RNA_pol_sigma-I"/>
</dbReference>
<feature type="short sequence motif" description="Polymerase core binding" evidence="6">
    <location>
        <begin position="51"/>
        <end position="64"/>
    </location>
</feature>
<dbReference type="Gene3D" id="1.10.1740.10">
    <property type="match status" value="1"/>
</dbReference>
<dbReference type="HAMAP" id="MF_02064">
    <property type="entry name" value="Sigma70_SigI"/>
    <property type="match status" value="1"/>
</dbReference>
<comment type="activity regulation">
    <text evidence="6">Negatively regulated by the anti-sigma-I factor RsgI.</text>
</comment>
<evidence type="ECO:0000256" key="4">
    <source>
        <dbReference type="ARBA" id="ARBA00023125"/>
    </source>
</evidence>
<comment type="subcellular location">
    <subcellularLocation>
        <location evidence="6">Cytoplasm</location>
    </subcellularLocation>
</comment>
<dbReference type="RefSeq" id="WP_190240456.1">
    <property type="nucleotide sequence ID" value="NZ_QFGA01000002.1"/>
</dbReference>
<comment type="subunit">
    <text evidence="6">Interacts with RsgI.</text>
</comment>